<evidence type="ECO:0000313" key="3">
    <source>
        <dbReference type="Proteomes" id="UP000001542"/>
    </source>
</evidence>
<proteinExistence type="predicted"/>
<gene>
    <name evidence="2" type="ORF">TVAG_216340</name>
</gene>
<dbReference type="InParanoid" id="A2ENW8"/>
<reference evidence="2" key="1">
    <citation type="submission" date="2006-10" db="EMBL/GenBank/DDBJ databases">
        <authorList>
            <person name="Amadeo P."/>
            <person name="Zhao Q."/>
            <person name="Wortman J."/>
            <person name="Fraser-Liggett C."/>
            <person name="Carlton J."/>
        </authorList>
    </citation>
    <scope>NUCLEOTIDE SEQUENCE</scope>
    <source>
        <strain evidence="2">G3</strain>
    </source>
</reference>
<dbReference type="VEuPathDB" id="TrichDB:TVAG_216340"/>
<accession>A2ENW8</accession>
<feature type="transmembrane region" description="Helical" evidence="1">
    <location>
        <begin position="38"/>
        <end position="59"/>
    </location>
</feature>
<protein>
    <submittedName>
        <fullName evidence="2">Uncharacterized protein</fullName>
    </submittedName>
</protein>
<dbReference type="VEuPathDB" id="TrichDB:TVAGG3_0249510"/>
<feature type="transmembrane region" description="Helical" evidence="1">
    <location>
        <begin position="66"/>
        <end position="86"/>
    </location>
</feature>
<organism evidence="2 3">
    <name type="scientific">Trichomonas vaginalis (strain ATCC PRA-98 / G3)</name>
    <dbReference type="NCBI Taxonomy" id="412133"/>
    <lineage>
        <taxon>Eukaryota</taxon>
        <taxon>Metamonada</taxon>
        <taxon>Parabasalia</taxon>
        <taxon>Trichomonadida</taxon>
        <taxon>Trichomonadidae</taxon>
        <taxon>Trichomonas</taxon>
    </lineage>
</organism>
<dbReference type="RefSeq" id="XP_001317881.1">
    <property type="nucleotide sequence ID" value="XM_001317846.1"/>
</dbReference>
<keyword evidence="1" id="KW-0812">Transmembrane</keyword>
<dbReference type="AlphaFoldDB" id="A2ENW8"/>
<evidence type="ECO:0000313" key="2">
    <source>
        <dbReference type="EMBL" id="EAY05658.1"/>
    </source>
</evidence>
<evidence type="ECO:0000256" key="1">
    <source>
        <dbReference type="SAM" id="Phobius"/>
    </source>
</evidence>
<keyword evidence="1" id="KW-1133">Transmembrane helix</keyword>
<dbReference type="EMBL" id="DS113443">
    <property type="protein sequence ID" value="EAY05658.1"/>
    <property type="molecule type" value="Genomic_DNA"/>
</dbReference>
<sequence>MVKVDLPLEEKFDGELLQTTEWKKPGTTDEDDEAPKKVWNKVFGIFVAISIGVFAGMSCKTIGESFLYSALFLGECFICVCISGIVKTLSFKSSVISFAIYFGICGIVTPISSWGGSKLI</sequence>
<name>A2ENW8_TRIV3</name>
<feature type="transmembrane region" description="Helical" evidence="1">
    <location>
        <begin position="98"/>
        <end position="116"/>
    </location>
</feature>
<keyword evidence="3" id="KW-1185">Reference proteome</keyword>
<keyword evidence="1" id="KW-0472">Membrane</keyword>
<dbReference type="KEGG" id="tva:4763527"/>
<reference evidence="2" key="2">
    <citation type="journal article" date="2007" name="Science">
        <title>Draft genome sequence of the sexually transmitted pathogen Trichomonas vaginalis.</title>
        <authorList>
            <person name="Carlton J.M."/>
            <person name="Hirt R.P."/>
            <person name="Silva J.C."/>
            <person name="Delcher A.L."/>
            <person name="Schatz M."/>
            <person name="Zhao Q."/>
            <person name="Wortman J.R."/>
            <person name="Bidwell S.L."/>
            <person name="Alsmark U.C.M."/>
            <person name="Besteiro S."/>
            <person name="Sicheritz-Ponten T."/>
            <person name="Noel C.J."/>
            <person name="Dacks J.B."/>
            <person name="Foster P.G."/>
            <person name="Simillion C."/>
            <person name="Van de Peer Y."/>
            <person name="Miranda-Saavedra D."/>
            <person name="Barton G.J."/>
            <person name="Westrop G.D."/>
            <person name="Mueller S."/>
            <person name="Dessi D."/>
            <person name="Fiori P.L."/>
            <person name="Ren Q."/>
            <person name="Paulsen I."/>
            <person name="Zhang H."/>
            <person name="Bastida-Corcuera F.D."/>
            <person name="Simoes-Barbosa A."/>
            <person name="Brown M.T."/>
            <person name="Hayes R.D."/>
            <person name="Mukherjee M."/>
            <person name="Okumura C.Y."/>
            <person name="Schneider R."/>
            <person name="Smith A.J."/>
            <person name="Vanacova S."/>
            <person name="Villalvazo M."/>
            <person name="Haas B.J."/>
            <person name="Pertea M."/>
            <person name="Feldblyum T.V."/>
            <person name="Utterback T.R."/>
            <person name="Shu C.L."/>
            <person name="Osoegawa K."/>
            <person name="de Jong P.J."/>
            <person name="Hrdy I."/>
            <person name="Horvathova L."/>
            <person name="Zubacova Z."/>
            <person name="Dolezal P."/>
            <person name="Malik S.B."/>
            <person name="Logsdon J.M. Jr."/>
            <person name="Henze K."/>
            <person name="Gupta A."/>
            <person name="Wang C.C."/>
            <person name="Dunne R.L."/>
            <person name="Upcroft J.A."/>
            <person name="Upcroft P."/>
            <person name="White O."/>
            <person name="Salzberg S.L."/>
            <person name="Tang P."/>
            <person name="Chiu C.-H."/>
            <person name="Lee Y.-S."/>
            <person name="Embley T.M."/>
            <person name="Coombs G.H."/>
            <person name="Mottram J.C."/>
            <person name="Tachezy J."/>
            <person name="Fraser-Liggett C.M."/>
            <person name="Johnson P.J."/>
        </authorList>
    </citation>
    <scope>NUCLEOTIDE SEQUENCE [LARGE SCALE GENOMIC DNA]</scope>
    <source>
        <strain evidence="2">G3</strain>
    </source>
</reference>
<dbReference type="Proteomes" id="UP000001542">
    <property type="component" value="Unassembled WGS sequence"/>
</dbReference>